<dbReference type="Pfam" id="PF00563">
    <property type="entry name" value="EAL"/>
    <property type="match status" value="1"/>
</dbReference>
<name>A0A0F9DWN5_9ZZZZ</name>
<gene>
    <name evidence="2" type="ORF">LCGC14_2147680</name>
</gene>
<sequence>MKQLFKQLELWRNERVGFGKVAINISALHFQQNSLIETLTECLTHYDVPARCVELEITESAMMDNPEFAQQQMNRLKALGFTIALDDFGTGHSSLGYLKRFPIDTLKIDRSFIKDIIDSEQDRNITATIIRLAKYLKIDVVAEGVETKEQAYMLHIMGCNTMQGYYYSRPLHADKVATFIAKNNQNKQSSSSNE</sequence>
<reference evidence="2" key="1">
    <citation type="journal article" date="2015" name="Nature">
        <title>Complex archaea that bridge the gap between prokaryotes and eukaryotes.</title>
        <authorList>
            <person name="Spang A."/>
            <person name="Saw J.H."/>
            <person name="Jorgensen S.L."/>
            <person name="Zaremba-Niedzwiedzka K."/>
            <person name="Martijn J."/>
            <person name="Lind A.E."/>
            <person name="van Eijk R."/>
            <person name="Schleper C."/>
            <person name="Guy L."/>
            <person name="Ettema T.J."/>
        </authorList>
    </citation>
    <scope>NUCLEOTIDE SEQUENCE</scope>
</reference>
<dbReference type="PROSITE" id="PS50883">
    <property type="entry name" value="EAL"/>
    <property type="match status" value="1"/>
</dbReference>
<evidence type="ECO:0000313" key="2">
    <source>
        <dbReference type="EMBL" id="KKL66169.1"/>
    </source>
</evidence>
<dbReference type="PANTHER" id="PTHR33121:SF70">
    <property type="entry name" value="SIGNALING PROTEIN YKOW"/>
    <property type="match status" value="1"/>
</dbReference>
<feature type="domain" description="EAL" evidence="1">
    <location>
        <begin position="1"/>
        <end position="184"/>
    </location>
</feature>
<protein>
    <recommendedName>
        <fullName evidence="1">EAL domain-containing protein</fullName>
    </recommendedName>
</protein>
<accession>A0A0F9DWN5</accession>
<comment type="caution">
    <text evidence="2">The sequence shown here is derived from an EMBL/GenBank/DDBJ whole genome shotgun (WGS) entry which is preliminary data.</text>
</comment>
<organism evidence="2">
    <name type="scientific">marine sediment metagenome</name>
    <dbReference type="NCBI Taxonomy" id="412755"/>
    <lineage>
        <taxon>unclassified sequences</taxon>
        <taxon>metagenomes</taxon>
        <taxon>ecological metagenomes</taxon>
    </lineage>
</organism>
<dbReference type="SMART" id="SM00052">
    <property type="entry name" value="EAL"/>
    <property type="match status" value="1"/>
</dbReference>
<dbReference type="PANTHER" id="PTHR33121">
    <property type="entry name" value="CYCLIC DI-GMP PHOSPHODIESTERASE PDEF"/>
    <property type="match status" value="1"/>
</dbReference>
<dbReference type="GO" id="GO:0071111">
    <property type="term" value="F:cyclic-guanylate-specific phosphodiesterase activity"/>
    <property type="evidence" value="ECO:0007669"/>
    <property type="project" value="InterPro"/>
</dbReference>
<proteinExistence type="predicted"/>
<dbReference type="CDD" id="cd01948">
    <property type="entry name" value="EAL"/>
    <property type="match status" value="1"/>
</dbReference>
<dbReference type="InterPro" id="IPR050706">
    <property type="entry name" value="Cyclic-di-GMP_PDE-like"/>
</dbReference>
<dbReference type="AlphaFoldDB" id="A0A0F9DWN5"/>
<dbReference type="Gene3D" id="3.20.20.450">
    <property type="entry name" value="EAL domain"/>
    <property type="match status" value="1"/>
</dbReference>
<dbReference type="InterPro" id="IPR035919">
    <property type="entry name" value="EAL_sf"/>
</dbReference>
<dbReference type="EMBL" id="LAZR01027292">
    <property type="protein sequence ID" value="KKL66169.1"/>
    <property type="molecule type" value="Genomic_DNA"/>
</dbReference>
<evidence type="ECO:0000259" key="1">
    <source>
        <dbReference type="PROSITE" id="PS50883"/>
    </source>
</evidence>
<dbReference type="SUPFAM" id="SSF141868">
    <property type="entry name" value="EAL domain-like"/>
    <property type="match status" value="1"/>
</dbReference>
<dbReference type="InterPro" id="IPR001633">
    <property type="entry name" value="EAL_dom"/>
</dbReference>